<name>A0AA38U852_9AGAR</name>
<proteinExistence type="predicted"/>
<dbReference type="AlphaFoldDB" id="A0AA38U852"/>
<evidence type="ECO:0000313" key="1">
    <source>
        <dbReference type="EMBL" id="KAJ3833340.1"/>
    </source>
</evidence>
<organism evidence="1 2">
    <name type="scientific">Lentinula raphanica</name>
    <dbReference type="NCBI Taxonomy" id="153919"/>
    <lineage>
        <taxon>Eukaryota</taxon>
        <taxon>Fungi</taxon>
        <taxon>Dikarya</taxon>
        <taxon>Basidiomycota</taxon>
        <taxon>Agaricomycotina</taxon>
        <taxon>Agaricomycetes</taxon>
        <taxon>Agaricomycetidae</taxon>
        <taxon>Agaricales</taxon>
        <taxon>Marasmiineae</taxon>
        <taxon>Omphalotaceae</taxon>
        <taxon>Lentinula</taxon>
    </lineage>
</organism>
<accession>A0AA38U852</accession>
<evidence type="ECO:0000313" key="2">
    <source>
        <dbReference type="Proteomes" id="UP001163846"/>
    </source>
</evidence>
<reference evidence="1" key="1">
    <citation type="submission" date="2022-08" db="EMBL/GenBank/DDBJ databases">
        <authorList>
            <consortium name="DOE Joint Genome Institute"/>
            <person name="Min B."/>
            <person name="Riley R."/>
            <person name="Sierra-Patev S."/>
            <person name="Naranjo-Ortiz M."/>
            <person name="Looney B."/>
            <person name="Konkel Z."/>
            <person name="Slot J.C."/>
            <person name="Sakamoto Y."/>
            <person name="Steenwyk J.L."/>
            <person name="Rokas A."/>
            <person name="Carro J."/>
            <person name="Camarero S."/>
            <person name="Ferreira P."/>
            <person name="Molpeceres G."/>
            <person name="Ruiz-Duenas F.J."/>
            <person name="Serrano A."/>
            <person name="Henrissat B."/>
            <person name="Drula E."/>
            <person name="Hughes K.W."/>
            <person name="Mata J.L."/>
            <person name="Ishikawa N.K."/>
            <person name="Vargas-Isla R."/>
            <person name="Ushijima S."/>
            <person name="Smith C.A."/>
            <person name="Ahrendt S."/>
            <person name="Andreopoulos W."/>
            <person name="He G."/>
            <person name="Labutti K."/>
            <person name="Lipzen A."/>
            <person name="Ng V."/>
            <person name="Sandor L."/>
            <person name="Barry K."/>
            <person name="Martinez A.T."/>
            <person name="Xiao Y."/>
            <person name="Gibbons J.G."/>
            <person name="Terashima K."/>
            <person name="Hibbett D.S."/>
            <person name="Grigoriev I.V."/>
        </authorList>
    </citation>
    <scope>NUCLEOTIDE SEQUENCE</scope>
    <source>
        <strain evidence="1">TFB9207</strain>
    </source>
</reference>
<dbReference type="Proteomes" id="UP001163846">
    <property type="component" value="Unassembled WGS sequence"/>
</dbReference>
<feature type="non-terminal residue" evidence="1">
    <location>
        <position position="104"/>
    </location>
</feature>
<protein>
    <submittedName>
        <fullName evidence="1">Uncharacterized protein</fullName>
    </submittedName>
</protein>
<sequence length="104" mass="11594">KILKDAISFFSTKLPGVSSVIPAMDAIDEAFVSGIVDEVTLPSPVRHALLMGKKTLNKVILLMYQLSDNSYIYRMAIVLHPSHKLEYFNSDNADWPQSWIDGAV</sequence>
<comment type="caution">
    <text evidence="1">The sequence shown here is derived from an EMBL/GenBank/DDBJ whole genome shotgun (WGS) entry which is preliminary data.</text>
</comment>
<dbReference type="EMBL" id="MU806718">
    <property type="protein sequence ID" value="KAJ3833340.1"/>
    <property type="molecule type" value="Genomic_DNA"/>
</dbReference>
<keyword evidence="2" id="KW-1185">Reference proteome</keyword>
<gene>
    <name evidence="1" type="ORF">F5878DRAFT_498046</name>
</gene>
<feature type="non-terminal residue" evidence="1">
    <location>
        <position position="1"/>
    </location>
</feature>